<dbReference type="Proteomes" id="UP000032430">
    <property type="component" value="Plasmid II"/>
</dbReference>
<keyword evidence="8" id="KW-0614">Plasmid</keyword>
<dbReference type="OrthoDB" id="9803985at2"/>
<proteinExistence type="predicted"/>
<dbReference type="InterPro" id="IPR011701">
    <property type="entry name" value="MFS"/>
</dbReference>
<dbReference type="PANTHER" id="PTHR42688">
    <property type="entry name" value="CONSERVED PROTEIN"/>
    <property type="match status" value="1"/>
</dbReference>
<organism evidence="8 9">
    <name type="scientific">Legionella fallonii LLAP-10</name>
    <dbReference type="NCBI Taxonomy" id="1212491"/>
    <lineage>
        <taxon>Bacteria</taxon>
        <taxon>Pseudomonadati</taxon>
        <taxon>Pseudomonadota</taxon>
        <taxon>Gammaproteobacteria</taxon>
        <taxon>Legionellales</taxon>
        <taxon>Legionellaceae</taxon>
        <taxon>Legionella</taxon>
    </lineage>
</organism>
<feature type="transmembrane region" description="Helical" evidence="6">
    <location>
        <begin position="305"/>
        <end position="327"/>
    </location>
</feature>
<geneLocation type="plasmid" evidence="9">
    <name>LLAP10_pA</name>
</geneLocation>
<evidence type="ECO:0000259" key="7">
    <source>
        <dbReference type="PROSITE" id="PS50850"/>
    </source>
</evidence>
<evidence type="ECO:0000256" key="4">
    <source>
        <dbReference type="ARBA" id="ARBA00022989"/>
    </source>
</evidence>
<dbReference type="EMBL" id="LN614828">
    <property type="protein sequence ID" value="CEG59263.1"/>
    <property type="molecule type" value="Genomic_DNA"/>
</dbReference>
<evidence type="ECO:0000313" key="9">
    <source>
        <dbReference type="Proteomes" id="UP000032430"/>
    </source>
</evidence>
<dbReference type="CDD" id="cd17370">
    <property type="entry name" value="MFS_MJ1317_like"/>
    <property type="match status" value="1"/>
</dbReference>
<dbReference type="HOGENOM" id="CLU_040020_2_0_6"/>
<dbReference type="AlphaFoldDB" id="A0A098G9Z4"/>
<evidence type="ECO:0000256" key="1">
    <source>
        <dbReference type="ARBA" id="ARBA00004651"/>
    </source>
</evidence>
<feature type="transmembrane region" description="Helical" evidence="6">
    <location>
        <begin position="217"/>
        <end position="239"/>
    </location>
</feature>
<feature type="domain" description="Major facilitator superfamily (MFS) profile" evidence="7">
    <location>
        <begin position="178"/>
        <end position="396"/>
    </location>
</feature>
<feature type="transmembrane region" description="Helical" evidence="6">
    <location>
        <begin position="279"/>
        <end position="299"/>
    </location>
</feature>
<gene>
    <name evidence="8" type="ORF">LFA_pA0163</name>
</gene>
<evidence type="ECO:0000256" key="3">
    <source>
        <dbReference type="ARBA" id="ARBA00022692"/>
    </source>
</evidence>
<accession>A0A098G9Z4</accession>
<feature type="transmembrane region" description="Helical" evidence="6">
    <location>
        <begin position="42"/>
        <end position="66"/>
    </location>
</feature>
<keyword evidence="4 6" id="KW-1133">Transmembrane helix</keyword>
<dbReference type="InterPro" id="IPR052425">
    <property type="entry name" value="Uncharacterized_MFS-type"/>
</dbReference>
<dbReference type="SUPFAM" id="SSF103473">
    <property type="entry name" value="MFS general substrate transporter"/>
    <property type="match status" value="1"/>
</dbReference>
<evidence type="ECO:0000256" key="6">
    <source>
        <dbReference type="SAM" id="Phobius"/>
    </source>
</evidence>
<sequence length="396" mass="43103">MSSLSKKDISKSIALKFVILLGVVSLFADMTYEGARSITGPYLALLGANAAIVGFVAGFGEFVGYALRIVSGYLADRTGRYWAITIFGYACNLLAVPLLALAGHWWVAASLIIAERAGRAIRIPARDAMLSHAGQKMGMGWVFGLHEAIDQIGAMLGPLIVAAVLYFKGGYQESFAILLIPALLALTILVFARWLYPRPHELEVQQDSIETRGMNSSFWIYLLGASLIAAGFADFPLIAYHFQKTAILSPIWIPVSYAIAVGLNSLTAPLFGHFYDRRGFLILIIVSIFSCLFAPLVFLGNFYQALIGVALWSTGVGAHESLMRAIVANMVPKEKRGSAYGVFNTGFGLFWFLGSFLMGILYDISIPILVAFSVLIQLLALPLLWLVMKKVKTIGS</sequence>
<feature type="transmembrane region" description="Helical" evidence="6">
    <location>
        <begin position="175"/>
        <end position="196"/>
    </location>
</feature>
<feature type="transmembrane region" description="Helical" evidence="6">
    <location>
        <begin position="251"/>
        <end position="272"/>
    </location>
</feature>
<keyword evidence="2" id="KW-1003">Cell membrane</keyword>
<dbReference type="RefSeq" id="WP_045097852.1">
    <property type="nucleotide sequence ID" value="NZ_LN614828.1"/>
</dbReference>
<dbReference type="GO" id="GO:0005886">
    <property type="term" value="C:plasma membrane"/>
    <property type="evidence" value="ECO:0007669"/>
    <property type="project" value="UniProtKB-SubCell"/>
</dbReference>
<evidence type="ECO:0000313" key="8">
    <source>
        <dbReference type="EMBL" id="CEG59263.1"/>
    </source>
</evidence>
<name>A0A098G9Z4_9GAMM</name>
<keyword evidence="5 6" id="KW-0472">Membrane</keyword>
<dbReference type="GO" id="GO:0022857">
    <property type="term" value="F:transmembrane transporter activity"/>
    <property type="evidence" value="ECO:0007669"/>
    <property type="project" value="InterPro"/>
</dbReference>
<evidence type="ECO:0000256" key="5">
    <source>
        <dbReference type="ARBA" id="ARBA00023136"/>
    </source>
</evidence>
<feature type="transmembrane region" description="Helical" evidence="6">
    <location>
        <begin position="86"/>
        <end position="114"/>
    </location>
</feature>
<feature type="transmembrane region" description="Helical" evidence="6">
    <location>
        <begin position="12"/>
        <end position="30"/>
    </location>
</feature>
<dbReference type="KEGG" id="lfa:LFA_pA0163"/>
<feature type="transmembrane region" description="Helical" evidence="6">
    <location>
        <begin position="339"/>
        <end position="362"/>
    </location>
</feature>
<dbReference type="Gene3D" id="1.20.1250.20">
    <property type="entry name" value="MFS general substrate transporter like domains"/>
    <property type="match status" value="2"/>
</dbReference>
<feature type="transmembrane region" description="Helical" evidence="6">
    <location>
        <begin position="368"/>
        <end position="388"/>
    </location>
</feature>
<comment type="subcellular location">
    <subcellularLocation>
        <location evidence="1">Cell membrane</location>
        <topology evidence="1">Multi-pass membrane protein</topology>
    </subcellularLocation>
</comment>
<dbReference type="PANTHER" id="PTHR42688:SF1">
    <property type="entry name" value="BLR5212 PROTEIN"/>
    <property type="match status" value="1"/>
</dbReference>
<dbReference type="InterPro" id="IPR036259">
    <property type="entry name" value="MFS_trans_sf"/>
</dbReference>
<dbReference type="InterPro" id="IPR020846">
    <property type="entry name" value="MFS_dom"/>
</dbReference>
<evidence type="ECO:0000256" key="2">
    <source>
        <dbReference type="ARBA" id="ARBA00022475"/>
    </source>
</evidence>
<reference evidence="9" key="1">
    <citation type="submission" date="2014-09" db="EMBL/GenBank/DDBJ databases">
        <authorList>
            <person name="Gomez-Valero L."/>
        </authorList>
    </citation>
    <scope>NUCLEOTIDE SEQUENCE [LARGE SCALE GENOMIC DNA]</scope>
    <source>
        <strain evidence="9">ATCC700992</strain>
        <plasmid evidence="9">LLAP10_pA</plasmid>
    </source>
</reference>
<keyword evidence="9" id="KW-1185">Reference proteome</keyword>
<keyword evidence="3 6" id="KW-0812">Transmembrane</keyword>
<dbReference type="Pfam" id="PF07690">
    <property type="entry name" value="MFS_1"/>
    <property type="match status" value="1"/>
</dbReference>
<protein>
    <recommendedName>
        <fullName evidence="7">Major facilitator superfamily (MFS) profile domain-containing protein</fullName>
    </recommendedName>
</protein>
<dbReference type="PROSITE" id="PS50850">
    <property type="entry name" value="MFS"/>
    <property type="match status" value="1"/>
</dbReference>